<name>A0ABR9KNE0_9ACTN</name>
<proteinExistence type="predicted"/>
<dbReference type="RefSeq" id="WP_192777683.1">
    <property type="nucleotide sequence ID" value="NZ_BAAASY010000004.1"/>
</dbReference>
<evidence type="ECO:0000313" key="2">
    <source>
        <dbReference type="Proteomes" id="UP000661607"/>
    </source>
</evidence>
<gene>
    <name evidence="1" type="ORF">H4W81_005816</name>
</gene>
<comment type="caution">
    <text evidence="1">The sequence shown here is derived from an EMBL/GenBank/DDBJ whole genome shotgun (WGS) entry which is preliminary data.</text>
</comment>
<protein>
    <recommendedName>
        <fullName evidence="3">PASTA domain-containing protein</fullName>
    </recommendedName>
</protein>
<organism evidence="1 2">
    <name type="scientific">Nonomuraea africana</name>
    <dbReference type="NCBI Taxonomy" id="46171"/>
    <lineage>
        <taxon>Bacteria</taxon>
        <taxon>Bacillati</taxon>
        <taxon>Actinomycetota</taxon>
        <taxon>Actinomycetes</taxon>
        <taxon>Streptosporangiales</taxon>
        <taxon>Streptosporangiaceae</taxon>
        <taxon>Nonomuraea</taxon>
    </lineage>
</organism>
<dbReference type="Proteomes" id="UP000661607">
    <property type="component" value="Unassembled WGS sequence"/>
</dbReference>
<sequence>MAVTALAVAVAIGVGLAPVGPATQYANAAVSIKKADDHFSVTITDPTADHRRFEEAFRAVGLNVRVKVVPVAPNAVGTLLGPIVPEGFTRHGSIGVKAVTPCASAFCGKVWMPADFPGRVVFGVGRPAGPGEPYVDDRPYDPSGEEALDGYTVHGKTVSAVRAELHRRGLKVGHRLLWSRPDGGSFDQPVPADRIKNDWIVNGSRDHSSDTVDLYVVPGPGAGPMPDPLKVATPQWYDLTG</sequence>
<keyword evidence="2" id="KW-1185">Reference proteome</keyword>
<dbReference type="EMBL" id="JADBEF010000001">
    <property type="protein sequence ID" value="MBE1563037.1"/>
    <property type="molecule type" value="Genomic_DNA"/>
</dbReference>
<reference evidence="1 2" key="1">
    <citation type="submission" date="2020-10" db="EMBL/GenBank/DDBJ databases">
        <title>Sequencing the genomes of 1000 actinobacteria strains.</title>
        <authorList>
            <person name="Klenk H.-P."/>
        </authorList>
    </citation>
    <scope>NUCLEOTIDE SEQUENCE [LARGE SCALE GENOMIC DNA]</scope>
    <source>
        <strain evidence="1 2">DSM 43748</strain>
    </source>
</reference>
<evidence type="ECO:0000313" key="1">
    <source>
        <dbReference type="EMBL" id="MBE1563037.1"/>
    </source>
</evidence>
<evidence type="ECO:0008006" key="3">
    <source>
        <dbReference type="Google" id="ProtNLM"/>
    </source>
</evidence>
<accession>A0ABR9KNE0</accession>